<accession>A0A0B2ADF3</accession>
<feature type="transmembrane region" description="Helical" evidence="1">
    <location>
        <begin position="313"/>
        <end position="330"/>
    </location>
</feature>
<feature type="transmembrane region" description="Helical" evidence="1">
    <location>
        <begin position="58"/>
        <end position="77"/>
    </location>
</feature>
<keyword evidence="1" id="KW-0472">Membrane</keyword>
<keyword evidence="1" id="KW-0812">Transmembrane</keyword>
<gene>
    <name evidence="4" type="ORF">LK09_02165</name>
</gene>
<feature type="transmembrane region" description="Helical" evidence="1">
    <location>
        <begin position="156"/>
        <end position="177"/>
    </location>
</feature>
<proteinExistence type="predicted"/>
<dbReference type="PANTHER" id="PTHR23028">
    <property type="entry name" value="ACETYLTRANSFERASE"/>
    <property type="match status" value="1"/>
</dbReference>
<dbReference type="Proteomes" id="UP000031030">
    <property type="component" value="Unassembled WGS sequence"/>
</dbReference>
<dbReference type="GO" id="GO:0016747">
    <property type="term" value="F:acyltransferase activity, transferring groups other than amino-acyl groups"/>
    <property type="evidence" value="ECO:0007669"/>
    <property type="project" value="InterPro"/>
</dbReference>
<evidence type="ECO:0000259" key="2">
    <source>
        <dbReference type="Pfam" id="PF01757"/>
    </source>
</evidence>
<keyword evidence="5" id="KW-1185">Reference proteome</keyword>
<dbReference type="InterPro" id="IPR002656">
    <property type="entry name" value="Acyl_transf_3_dom"/>
</dbReference>
<evidence type="ECO:0008006" key="6">
    <source>
        <dbReference type="Google" id="ProtNLM"/>
    </source>
</evidence>
<dbReference type="Pfam" id="PF19040">
    <property type="entry name" value="SGNH"/>
    <property type="match status" value="1"/>
</dbReference>
<feature type="domain" description="SGNH" evidence="3">
    <location>
        <begin position="435"/>
        <end position="660"/>
    </location>
</feature>
<dbReference type="STRING" id="1348253.LK09_02165"/>
<dbReference type="PANTHER" id="PTHR23028:SF53">
    <property type="entry name" value="ACYL_TRANSF_3 DOMAIN-CONTAINING PROTEIN"/>
    <property type="match status" value="1"/>
</dbReference>
<dbReference type="GO" id="GO:0016020">
    <property type="term" value="C:membrane"/>
    <property type="evidence" value="ECO:0007669"/>
    <property type="project" value="TreeGrafter"/>
</dbReference>
<sequence length="669" mass="73113">MLVVVVYHFFPGFLRGGFVGVDIFFVISGFLITSHLLSRPPRSARDLAEFWGRRIRRLLPATFVVLAVTAVGVIIWAPQTVWTNWETQIAASALYIENWFLAGQAVNYLAADNAASPVQHFWSLSVEEQFYIMWPIVLMLAVLLASLARPALRRRVVTGVLGLVVAASFVVSVWVTATNPAGAYFLTWTRIWELGIGGLAACGFGWIQRRLEGRDGWRVVLAYLGLAMIAWSALTFTGSMPFPSYTAALPVVGTALVLVAAVRGGILSPRPVMSWQPVQFVGDVSYGLYLWHWPLVVLLPYVIGHALHRSDKIVAIMAAVVLAWLSKVLVEDVFRGRKPLGMPLRRSFIFAATGMIVFVVAAAGVVGWQAYRTASEKTAISHALNDPSSCFGARALAHPSSCTPHGDKLVTSPTFTAADQPAPYKDDCWILGDFAEQKTCHYGSSAPDAVQVALVGNSHAGHWLPALQQIAEQKNWSITTYLISECYTVDAVVNYESPARTSNCLAWNKKVIESVADKKYDLVVFSNRTFARMPGKTLAQTQVAAEREYESVLQKWSAAGRHVLVLHDTPYATDLPDVPDCVAKHISDLSACDGTTARKQGDPLATAAQQLNDPRVKMLDLTDRICSGDTCYSVVGGVIVYFDRGHLSATFARSLTPDIRAAADKLLQG</sequence>
<dbReference type="Pfam" id="PF01757">
    <property type="entry name" value="Acyl_transf_3"/>
    <property type="match status" value="1"/>
</dbReference>
<protein>
    <recommendedName>
        <fullName evidence="6">Acyltransferase</fullName>
    </recommendedName>
</protein>
<name>A0A0B2ADF3_9MICO</name>
<evidence type="ECO:0000313" key="5">
    <source>
        <dbReference type="Proteomes" id="UP000031030"/>
    </source>
</evidence>
<dbReference type="EMBL" id="JTDK01000002">
    <property type="protein sequence ID" value="KHK99612.1"/>
    <property type="molecule type" value="Genomic_DNA"/>
</dbReference>
<feature type="transmembrane region" description="Helical" evidence="1">
    <location>
        <begin position="12"/>
        <end position="37"/>
    </location>
</feature>
<feature type="domain" description="Acyltransferase 3" evidence="2">
    <location>
        <begin position="1"/>
        <end position="322"/>
    </location>
</feature>
<reference evidence="4 5" key="1">
    <citation type="submission" date="2014-11" db="EMBL/GenBank/DDBJ databases">
        <title>Genome sequence of Microbacterium mangrovi MUSC 115(T).</title>
        <authorList>
            <person name="Lee L.-H."/>
        </authorList>
    </citation>
    <scope>NUCLEOTIDE SEQUENCE [LARGE SCALE GENOMIC DNA]</scope>
    <source>
        <strain evidence="4 5">MUSC 115</strain>
    </source>
</reference>
<evidence type="ECO:0000313" key="4">
    <source>
        <dbReference type="EMBL" id="KHK99612.1"/>
    </source>
</evidence>
<comment type="caution">
    <text evidence="4">The sequence shown here is derived from an EMBL/GenBank/DDBJ whole genome shotgun (WGS) entry which is preliminary data.</text>
</comment>
<dbReference type="AlphaFoldDB" id="A0A0B2ADF3"/>
<dbReference type="GO" id="GO:0009103">
    <property type="term" value="P:lipopolysaccharide biosynthetic process"/>
    <property type="evidence" value="ECO:0007669"/>
    <property type="project" value="TreeGrafter"/>
</dbReference>
<evidence type="ECO:0000259" key="3">
    <source>
        <dbReference type="Pfam" id="PF19040"/>
    </source>
</evidence>
<feature type="transmembrane region" description="Helical" evidence="1">
    <location>
        <begin position="219"/>
        <end position="239"/>
    </location>
</feature>
<feature type="transmembrane region" description="Helical" evidence="1">
    <location>
        <begin position="131"/>
        <end position="149"/>
    </location>
</feature>
<organism evidence="4 5">
    <name type="scientific">Microbacterium mangrovi</name>
    <dbReference type="NCBI Taxonomy" id="1348253"/>
    <lineage>
        <taxon>Bacteria</taxon>
        <taxon>Bacillati</taxon>
        <taxon>Actinomycetota</taxon>
        <taxon>Actinomycetes</taxon>
        <taxon>Micrococcales</taxon>
        <taxon>Microbacteriaceae</taxon>
        <taxon>Microbacterium</taxon>
    </lineage>
</organism>
<feature type="transmembrane region" description="Helical" evidence="1">
    <location>
        <begin position="183"/>
        <end position="207"/>
    </location>
</feature>
<keyword evidence="1" id="KW-1133">Transmembrane helix</keyword>
<dbReference type="InterPro" id="IPR043968">
    <property type="entry name" value="SGNH"/>
</dbReference>
<feature type="transmembrane region" description="Helical" evidence="1">
    <location>
        <begin position="350"/>
        <end position="371"/>
    </location>
</feature>
<feature type="transmembrane region" description="Helical" evidence="1">
    <location>
        <begin position="245"/>
        <end position="266"/>
    </location>
</feature>
<feature type="transmembrane region" description="Helical" evidence="1">
    <location>
        <begin position="286"/>
        <end position="307"/>
    </location>
</feature>
<evidence type="ECO:0000256" key="1">
    <source>
        <dbReference type="SAM" id="Phobius"/>
    </source>
</evidence>
<dbReference type="InterPro" id="IPR050879">
    <property type="entry name" value="Acyltransferase_3"/>
</dbReference>